<dbReference type="CDD" id="cd03789">
    <property type="entry name" value="GT9_LPS_heptosyltransferase"/>
    <property type="match status" value="1"/>
</dbReference>
<accession>A0A4T0UX29</accession>
<dbReference type="OrthoDB" id="9781892at2"/>
<dbReference type="GO" id="GO:0005829">
    <property type="term" value="C:cytosol"/>
    <property type="evidence" value="ECO:0007669"/>
    <property type="project" value="TreeGrafter"/>
</dbReference>
<dbReference type="Proteomes" id="UP000308891">
    <property type="component" value="Unassembled WGS sequence"/>
</dbReference>
<dbReference type="InterPro" id="IPR011916">
    <property type="entry name" value="LipoPS_heptosylTferase-III"/>
</dbReference>
<evidence type="ECO:0000313" key="3">
    <source>
        <dbReference type="EMBL" id="TIC83437.1"/>
    </source>
</evidence>
<dbReference type="Pfam" id="PF01075">
    <property type="entry name" value="Glyco_transf_9"/>
    <property type="match status" value="1"/>
</dbReference>
<dbReference type="NCBIfam" id="TIGR02201">
    <property type="entry name" value="heptsyl_trn_III"/>
    <property type="match status" value="1"/>
</dbReference>
<dbReference type="RefSeq" id="WP_136552670.1">
    <property type="nucleotide sequence ID" value="NZ_STGJ01000007.1"/>
</dbReference>
<dbReference type="SUPFAM" id="SSF53756">
    <property type="entry name" value="UDP-Glycosyltransferase/glycogen phosphorylase"/>
    <property type="match status" value="1"/>
</dbReference>
<dbReference type="Gene3D" id="3.40.50.2000">
    <property type="entry name" value="Glycogen Phosphorylase B"/>
    <property type="match status" value="2"/>
</dbReference>
<evidence type="ECO:0000313" key="4">
    <source>
        <dbReference type="Proteomes" id="UP000308891"/>
    </source>
</evidence>
<dbReference type="InterPro" id="IPR002201">
    <property type="entry name" value="Glyco_trans_9"/>
</dbReference>
<gene>
    <name evidence="3" type="primary">rfaQ</name>
    <name evidence="3" type="ORF">E5K04_07715</name>
</gene>
<dbReference type="AlphaFoldDB" id="A0A4T0UX29"/>
<protein>
    <submittedName>
        <fullName evidence="3">Putative lipopolysaccharide heptosyltransferase III</fullName>
    </submittedName>
</protein>
<proteinExistence type="predicted"/>
<evidence type="ECO:0000256" key="2">
    <source>
        <dbReference type="ARBA" id="ARBA00022679"/>
    </source>
</evidence>
<organism evidence="3 4">
    <name type="scientific">Crenobacter intestini</name>
    <dbReference type="NCBI Taxonomy" id="2563443"/>
    <lineage>
        <taxon>Bacteria</taxon>
        <taxon>Pseudomonadati</taxon>
        <taxon>Pseudomonadota</taxon>
        <taxon>Betaproteobacteria</taxon>
        <taxon>Neisseriales</taxon>
        <taxon>Neisseriaceae</taxon>
        <taxon>Crenobacter</taxon>
    </lineage>
</organism>
<evidence type="ECO:0000256" key="1">
    <source>
        <dbReference type="ARBA" id="ARBA00022676"/>
    </source>
</evidence>
<dbReference type="EMBL" id="STGJ01000007">
    <property type="protein sequence ID" value="TIC83437.1"/>
    <property type="molecule type" value="Genomic_DNA"/>
</dbReference>
<dbReference type="InterPro" id="IPR051199">
    <property type="entry name" value="LPS_LOS_Heptosyltrfase"/>
</dbReference>
<dbReference type="PANTHER" id="PTHR30160:SF1">
    <property type="entry name" value="LIPOPOLYSACCHARIDE 1,2-N-ACETYLGLUCOSAMINETRANSFERASE-RELATED"/>
    <property type="match status" value="1"/>
</dbReference>
<dbReference type="GO" id="GO:0008713">
    <property type="term" value="F:ADP-heptose-lipopolysaccharide heptosyltransferase activity"/>
    <property type="evidence" value="ECO:0007669"/>
    <property type="project" value="TreeGrafter"/>
</dbReference>
<comment type="caution">
    <text evidence="3">The sequence shown here is derived from an EMBL/GenBank/DDBJ whole genome shotgun (WGS) entry which is preliminary data.</text>
</comment>
<name>A0A4T0UX29_9NEIS</name>
<keyword evidence="2 3" id="KW-0808">Transferase</keyword>
<dbReference type="GO" id="GO:0009244">
    <property type="term" value="P:lipopolysaccharide core region biosynthetic process"/>
    <property type="evidence" value="ECO:0007669"/>
    <property type="project" value="TreeGrafter"/>
</dbReference>
<reference evidence="3 4" key="1">
    <citation type="submission" date="2019-04" db="EMBL/GenBank/DDBJ databases">
        <title>Crenobacter sp. nov.</title>
        <authorList>
            <person name="Shi S."/>
        </authorList>
    </citation>
    <scope>NUCLEOTIDE SEQUENCE [LARGE SCALE GENOMIC DNA]</scope>
    <source>
        <strain evidence="3 4">GY 70310</strain>
    </source>
</reference>
<dbReference type="PANTHER" id="PTHR30160">
    <property type="entry name" value="TETRAACYLDISACCHARIDE 4'-KINASE-RELATED"/>
    <property type="match status" value="1"/>
</dbReference>
<keyword evidence="4" id="KW-1185">Reference proteome</keyword>
<keyword evidence="1" id="KW-0328">Glycosyltransferase</keyword>
<sequence length="377" mass="41651">MLKDAIDIGQVRRALVVRLMFHGDVLLSTPVISTLKRMAPHVEVDALVYHETRDMLALHPDLDQLFTIDRNWKKRSILFQLQQELRLLSALKARRYDLIVILNDSHRATWLVKLLSPRWAVGPDNPARGRLYRKTVKRRFKTARHRHMVELHLDALRCLGLPVDSSAPEARLSIVPGVAAEACVAKHLSEHGLRGGDFVLVHPGSRGFYKCWPEHKMARLINLLHQEGKTVVLSGSPAPDEMEMLGRIKAQLRRPVVDLSGQLSLKELAALVARASMLVGVDSLPVHLASAFQVPVVALFGPSLDLVWGPWRTPHRVVGAALACRPCGFAGCGESGQSDCMSALGVQEVFDAVNSLSTETEGYVPNSCQHRFAIAGA</sequence>